<sequence length="238" mass="25448">MQLQHCCLQQGQQQQQQQQQSSLSAHYSLLSDLNWLLSARTGAMGMCHGQGSSSKDRAGVQMLQLSMLQVQHAKVALAAEHQSGAAKSWADEAPYWAETAVDRLMYSYQRLHAIPKLVAAVDRLQQSCALAHQHTATVENTSVSTQDTAYCSSDGYPSSVMDASSSTASTIVSSTVSSSNSAPAPPVSSLQPDDVALQQQSQHAASADDLLQELLRFCRVAAAAVPLPEVCNNPSCQC</sequence>
<evidence type="ECO:0000313" key="3">
    <source>
        <dbReference type="Proteomes" id="UP000256970"/>
    </source>
</evidence>
<evidence type="ECO:0000256" key="1">
    <source>
        <dbReference type="SAM" id="MobiDB-lite"/>
    </source>
</evidence>
<dbReference type="EMBL" id="FNXT01000806">
    <property type="protein sequence ID" value="SZX67632.1"/>
    <property type="molecule type" value="Genomic_DNA"/>
</dbReference>
<name>A0A383VS92_TETOB</name>
<gene>
    <name evidence="2" type="ORF">BQ4739_LOCUS8008</name>
</gene>
<organism evidence="2 3">
    <name type="scientific">Tetradesmus obliquus</name>
    <name type="common">Green alga</name>
    <name type="synonym">Acutodesmus obliquus</name>
    <dbReference type="NCBI Taxonomy" id="3088"/>
    <lineage>
        <taxon>Eukaryota</taxon>
        <taxon>Viridiplantae</taxon>
        <taxon>Chlorophyta</taxon>
        <taxon>core chlorophytes</taxon>
        <taxon>Chlorophyceae</taxon>
        <taxon>CS clade</taxon>
        <taxon>Sphaeropleales</taxon>
        <taxon>Scenedesmaceae</taxon>
        <taxon>Tetradesmus</taxon>
    </lineage>
</organism>
<proteinExistence type="predicted"/>
<protein>
    <submittedName>
        <fullName evidence="2">Uncharacterized protein</fullName>
    </submittedName>
</protein>
<evidence type="ECO:0000313" key="2">
    <source>
        <dbReference type="EMBL" id="SZX67632.1"/>
    </source>
</evidence>
<dbReference type="AlphaFoldDB" id="A0A383VS92"/>
<keyword evidence="3" id="KW-1185">Reference proteome</keyword>
<dbReference type="Proteomes" id="UP000256970">
    <property type="component" value="Unassembled WGS sequence"/>
</dbReference>
<reference evidence="2 3" key="1">
    <citation type="submission" date="2016-10" db="EMBL/GenBank/DDBJ databases">
        <authorList>
            <person name="Cai Z."/>
        </authorList>
    </citation>
    <scope>NUCLEOTIDE SEQUENCE [LARGE SCALE GENOMIC DNA]</scope>
</reference>
<accession>A0A383VS92</accession>
<feature type="region of interest" description="Disordered" evidence="1">
    <location>
        <begin position="175"/>
        <end position="202"/>
    </location>
</feature>